<dbReference type="Proteomes" id="UP000708208">
    <property type="component" value="Unassembled WGS sequence"/>
</dbReference>
<evidence type="ECO:0000313" key="2">
    <source>
        <dbReference type="Proteomes" id="UP000708208"/>
    </source>
</evidence>
<accession>A0A8J2KJK2</accession>
<protein>
    <submittedName>
        <fullName evidence="1">Uncharacterized protein</fullName>
    </submittedName>
</protein>
<dbReference type="AlphaFoldDB" id="A0A8J2KJK2"/>
<keyword evidence="2" id="KW-1185">Reference proteome</keyword>
<sequence length="63" mass="7170">GPDHVYLIVIARHPNKPLRRIGFANWNNWKLAKGSFNFHICTQISKAISNTVNIKAHPYNALC</sequence>
<organism evidence="1 2">
    <name type="scientific">Allacma fusca</name>
    <dbReference type="NCBI Taxonomy" id="39272"/>
    <lineage>
        <taxon>Eukaryota</taxon>
        <taxon>Metazoa</taxon>
        <taxon>Ecdysozoa</taxon>
        <taxon>Arthropoda</taxon>
        <taxon>Hexapoda</taxon>
        <taxon>Collembola</taxon>
        <taxon>Symphypleona</taxon>
        <taxon>Sminthuridae</taxon>
        <taxon>Allacma</taxon>
    </lineage>
</organism>
<gene>
    <name evidence="1" type="ORF">AFUS01_LOCUS24831</name>
</gene>
<proteinExistence type="predicted"/>
<name>A0A8J2KJK2_9HEXA</name>
<feature type="non-terminal residue" evidence="1">
    <location>
        <position position="1"/>
    </location>
</feature>
<evidence type="ECO:0000313" key="1">
    <source>
        <dbReference type="EMBL" id="CAG7786257.1"/>
    </source>
</evidence>
<dbReference type="EMBL" id="CAJVCH010313704">
    <property type="protein sequence ID" value="CAG7786257.1"/>
    <property type="molecule type" value="Genomic_DNA"/>
</dbReference>
<reference evidence="1" key="1">
    <citation type="submission" date="2021-06" db="EMBL/GenBank/DDBJ databases">
        <authorList>
            <person name="Hodson N. C."/>
            <person name="Mongue J. A."/>
            <person name="Jaron S. K."/>
        </authorList>
    </citation>
    <scope>NUCLEOTIDE SEQUENCE</scope>
</reference>
<comment type="caution">
    <text evidence="1">The sequence shown here is derived from an EMBL/GenBank/DDBJ whole genome shotgun (WGS) entry which is preliminary data.</text>
</comment>